<sequence length="148" mass="16835">MTTTDPTRPRHARAEIRAFAKELRKGGWVCEGTDSSGHTIWSHSKASGTYKLPETPTRFSVRLARRDVLALLGEKPQGKRNAANVRKPNAPDAQVEASRRRHQQVRDAKLEALRQEQEAKRRRLAECDAIAAAERYRREIEALMRPGR</sequence>
<evidence type="ECO:0000256" key="1">
    <source>
        <dbReference type="SAM" id="MobiDB-lite"/>
    </source>
</evidence>
<organism evidence="2 3">
    <name type="scientific">Nocardioides potassii</name>
    <dbReference type="NCBI Taxonomy" id="2911371"/>
    <lineage>
        <taxon>Bacteria</taxon>
        <taxon>Bacillati</taxon>
        <taxon>Actinomycetota</taxon>
        <taxon>Actinomycetes</taxon>
        <taxon>Propionibacteriales</taxon>
        <taxon>Nocardioidaceae</taxon>
        <taxon>Nocardioides</taxon>
    </lineage>
</organism>
<keyword evidence="3" id="KW-1185">Reference proteome</keyword>
<proteinExistence type="predicted"/>
<protein>
    <recommendedName>
        <fullName evidence="4">HicA-like toxin</fullName>
    </recommendedName>
</protein>
<dbReference type="EMBL" id="JAKJHZ010000005">
    <property type="protein sequence ID" value="MCF6376933.1"/>
    <property type="molecule type" value="Genomic_DNA"/>
</dbReference>
<gene>
    <name evidence="2" type="ORF">L2K70_04895</name>
</gene>
<name>A0ABS9H9E5_9ACTN</name>
<comment type="caution">
    <text evidence="2">The sequence shown here is derived from an EMBL/GenBank/DDBJ whole genome shotgun (WGS) entry which is preliminary data.</text>
</comment>
<dbReference type="Proteomes" id="UP001201161">
    <property type="component" value="Unassembled WGS sequence"/>
</dbReference>
<reference evidence="2 3" key="1">
    <citation type="submission" date="2022-01" db="EMBL/GenBank/DDBJ databases">
        <title>Nocardioides sp. nov., an actinomycete isolated from mining soil.</title>
        <authorList>
            <person name="Liu L."/>
        </authorList>
    </citation>
    <scope>NUCLEOTIDE SEQUENCE [LARGE SCALE GENOMIC DNA]</scope>
    <source>
        <strain evidence="2 3">KLBMP 9356</strain>
    </source>
</reference>
<evidence type="ECO:0000313" key="2">
    <source>
        <dbReference type="EMBL" id="MCF6376933.1"/>
    </source>
</evidence>
<dbReference type="RefSeq" id="WP_236399842.1">
    <property type="nucleotide sequence ID" value="NZ_JAKJHZ010000005.1"/>
</dbReference>
<feature type="region of interest" description="Disordered" evidence="1">
    <location>
        <begin position="73"/>
        <end position="103"/>
    </location>
</feature>
<accession>A0ABS9H9E5</accession>
<evidence type="ECO:0008006" key="4">
    <source>
        <dbReference type="Google" id="ProtNLM"/>
    </source>
</evidence>
<evidence type="ECO:0000313" key="3">
    <source>
        <dbReference type="Proteomes" id="UP001201161"/>
    </source>
</evidence>